<evidence type="ECO:0000313" key="3">
    <source>
        <dbReference type="Proteomes" id="UP000182241"/>
    </source>
</evidence>
<evidence type="ECO:0000256" key="1">
    <source>
        <dbReference type="SAM" id="MobiDB-lite"/>
    </source>
</evidence>
<feature type="region of interest" description="Disordered" evidence="1">
    <location>
        <begin position="90"/>
        <end position="109"/>
    </location>
</feature>
<dbReference type="Proteomes" id="UP000182241">
    <property type="component" value="Unassembled WGS sequence"/>
</dbReference>
<reference evidence="3" key="1">
    <citation type="submission" date="2016-10" db="EMBL/GenBank/DDBJ databases">
        <authorList>
            <person name="Varghese N."/>
            <person name="Submissions S."/>
        </authorList>
    </citation>
    <scope>NUCLEOTIDE SEQUENCE [LARGE SCALE GENOMIC DNA]</scope>
    <source>
        <strain evidence="3">DSM 44234</strain>
    </source>
</reference>
<accession>A0A1H4VSL3</accession>
<evidence type="ECO:0000313" key="2">
    <source>
        <dbReference type="EMBL" id="SEC84102.1"/>
    </source>
</evidence>
<organism evidence="2 3">
    <name type="scientific">Tsukamurella tyrosinosolvens</name>
    <dbReference type="NCBI Taxonomy" id="57704"/>
    <lineage>
        <taxon>Bacteria</taxon>
        <taxon>Bacillati</taxon>
        <taxon>Actinomycetota</taxon>
        <taxon>Actinomycetes</taxon>
        <taxon>Mycobacteriales</taxon>
        <taxon>Tsukamurellaceae</taxon>
        <taxon>Tsukamurella</taxon>
    </lineage>
</organism>
<dbReference type="RefSeq" id="WP_068742999.1">
    <property type="nucleotide sequence ID" value="NZ_FNSA01000003.1"/>
</dbReference>
<name>A0A1H4VSL3_TSUTY</name>
<dbReference type="AlphaFoldDB" id="A0A1H4VSL3"/>
<sequence length="269" mass="29301">MTDSLTPVEGITVHAFIRPSTPPSAGPAVVSRIVDMHDAGILGPGSEVWCNLDVPNALWVLDEVSSFVTMVDVPTAGWVRLTHNSATWGRRSGDTGRGAAHGFSSADMPIPAGPHDTITVLFRNSDRTKMRAQFGAKHHPLHNYEISHGMMRVIDMKTYEDMGRTRPGQPSEWARHHAGTRGIDLMASSTGAHMHKVIRENLDAFTTVIDPSEFERIRAAQQRISQNAERVIDPIIQKISQLDAIGPYLADADAEESEEADVEAGVPVG</sequence>
<gene>
    <name evidence="2" type="ORF">SAMN04489793_3327</name>
</gene>
<dbReference type="EMBL" id="FNSA01000003">
    <property type="protein sequence ID" value="SEC84102.1"/>
    <property type="molecule type" value="Genomic_DNA"/>
</dbReference>
<protein>
    <submittedName>
        <fullName evidence="2">Uncharacterized protein</fullName>
    </submittedName>
</protein>
<keyword evidence="3" id="KW-1185">Reference proteome</keyword>
<proteinExistence type="predicted"/>
<dbReference type="OrthoDB" id="4763982at2"/>